<keyword evidence="1" id="KW-1133">Transmembrane helix</keyword>
<name>A0A1H0HHY4_9PSEU</name>
<accession>A0A1H0HHY4</accession>
<dbReference type="OrthoDB" id="3700788at2"/>
<keyword evidence="3" id="KW-1185">Reference proteome</keyword>
<evidence type="ECO:0000313" key="3">
    <source>
        <dbReference type="Proteomes" id="UP000199651"/>
    </source>
</evidence>
<sequence>MFFTVGRPLSVSLWLTAPLLFAVSVLGLTAIGGILLAASWQVTLSSALWGGAAAITAVLGGAVAWRSREQRMMLAIPYPVTLLLTGLALDDVTVPTQWAIGLSVPAMLTLVYLCGRRRSRQASATR</sequence>
<keyword evidence="1" id="KW-0472">Membrane</keyword>
<evidence type="ECO:0000256" key="1">
    <source>
        <dbReference type="SAM" id="Phobius"/>
    </source>
</evidence>
<feature type="transmembrane region" description="Helical" evidence="1">
    <location>
        <begin position="12"/>
        <end position="40"/>
    </location>
</feature>
<organism evidence="2 3">
    <name type="scientific">Actinokineospora alba</name>
    <dbReference type="NCBI Taxonomy" id="504798"/>
    <lineage>
        <taxon>Bacteria</taxon>
        <taxon>Bacillati</taxon>
        <taxon>Actinomycetota</taxon>
        <taxon>Actinomycetes</taxon>
        <taxon>Pseudonocardiales</taxon>
        <taxon>Pseudonocardiaceae</taxon>
        <taxon>Actinokineospora</taxon>
    </lineage>
</organism>
<feature type="transmembrane region" description="Helical" evidence="1">
    <location>
        <begin position="95"/>
        <end position="114"/>
    </location>
</feature>
<feature type="transmembrane region" description="Helical" evidence="1">
    <location>
        <begin position="46"/>
        <end position="65"/>
    </location>
</feature>
<protein>
    <submittedName>
        <fullName evidence="2">Uncharacterized protein</fullName>
    </submittedName>
</protein>
<gene>
    <name evidence="2" type="ORF">SAMN05192558_102125</name>
</gene>
<proteinExistence type="predicted"/>
<dbReference type="RefSeq" id="WP_133794109.1">
    <property type="nucleotide sequence ID" value="NZ_FNDV01000001.1"/>
</dbReference>
<evidence type="ECO:0000313" key="2">
    <source>
        <dbReference type="EMBL" id="SDO18768.1"/>
    </source>
</evidence>
<dbReference type="Proteomes" id="UP000199651">
    <property type="component" value="Unassembled WGS sequence"/>
</dbReference>
<dbReference type="EMBL" id="FNJB01000002">
    <property type="protein sequence ID" value="SDO18768.1"/>
    <property type="molecule type" value="Genomic_DNA"/>
</dbReference>
<reference evidence="3" key="1">
    <citation type="submission" date="2016-10" db="EMBL/GenBank/DDBJ databases">
        <authorList>
            <person name="Varghese N."/>
            <person name="Submissions S."/>
        </authorList>
    </citation>
    <scope>NUCLEOTIDE SEQUENCE [LARGE SCALE GENOMIC DNA]</scope>
    <source>
        <strain evidence="3">IBRC-M 10655</strain>
    </source>
</reference>
<dbReference type="AlphaFoldDB" id="A0A1H0HHY4"/>
<keyword evidence="1" id="KW-0812">Transmembrane</keyword>